<organism evidence="2 3">
    <name type="scientific">Cricetulus griseus</name>
    <name type="common">Chinese hamster</name>
    <name type="synonym">Cricetulus barabensis griseus</name>
    <dbReference type="NCBI Taxonomy" id="10029"/>
    <lineage>
        <taxon>Eukaryota</taxon>
        <taxon>Metazoa</taxon>
        <taxon>Chordata</taxon>
        <taxon>Craniata</taxon>
        <taxon>Vertebrata</taxon>
        <taxon>Euteleostomi</taxon>
        <taxon>Mammalia</taxon>
        <taxon>Eutheria</taxon>
        <taxon>Euarchontoglires</taxon>
        <taxon>Glires</taxon>
        <taxon>Rodentia</taxon>
        <taxon>Myomorpha</taxon>
        <taxon>Muroidea</taxon>
        <taxon>Cricetidae</taxon>
        <taxon>Cricetinae</taxon>
        <taxon>Cricetulus</taxon>
    </lineage>
</organism>
<evidence type="ECO:0000313" key="3">
    <source>
        <dbReference type="Proteomes" id="UP000001075"/>
    </source>
</evidence>
<feature type="region of interest" description="Disordered" evidence="1">
    <location>
        <begin position="1"/>
        <end position="20"/>
    </location>
</feature>
<dbReference type="InParanoid" id="G3IIM2"/>
<protein>
    <submittedName>
        <fullName evidence="2">Malignant fibrous histiocytoma-amplified sequence 1-like</fullName>
    </submittedName>
</protein>
<proteinExistence type="predicted"/>
<evidence type="ECO:0000256" key="1">
    <source>
        <dbReference type="SAM" id="MobiDB-lite"/>
    </source>
</evidence>
<gene>
    <name evidence="2" type="ORF">I79_023695</name>
</gene>
<dbReference type="EMBL" id="JH003051">
    <property type="protein sequence ID" value="EGW08597.1"/>
    <property type="molecule type" value="Genomic_DNA"/>
</dbReference>
<dbReference type="AlphaFoldDB" id="G3IIM2"/>
<dbReference type="STRING" id="10029.G3IIM2"/>
<dbReference type="SUPFAM" id="SSF52075">
    <property type="entry name" value="Outer arm dynein light chain 1"/>
    <property type="match status" value="1"/>
</dbReference>
<accession>G3IIM2</accession>
<name>G3IIM2_CRIGR</name>
<dbReference type="InterPro" id="IPR032675">
    <property type="entry name" value="LRR_dom_sf"/>
</dbReference>
<reference evidence="3" key="1">
    <citation type="journal article" date="2011" name="Nat. Biotechnol.">
        <title>The genomic sequence of the Chinese hamster ovary (CHO)-K1 cell line.</title>
        <authorList>
            <person name="Xu X."/>
            <person name="Nagarajan H."/>
            <person name="Lewis N.E."/>
            <person name="Pan S."/>
            <person name="Cai Z."/>
            <person name="Liu X."/>
            <person name="Chen W."/>
            <person name="Xie M."/>
            <person name="Wang W."/>
            <person name="Hammond S."/>
            <person name="Andersen M.R."/>
            <person name="Neff N."/>
            <person name="Passarelli B."/>
            <person name="Koh W."/>
            <person name="Fan H.C."/>
            <person name="Wang J."/>
            <person name="Gui Y."/>
            <person name="Lee K.H."/>
            <person name="Betenbaugh M.J."/>
            <person name="Quake S.R."/>
            <person name="Famili I."/>
            <person name="Palsson B.O."/>
            <person name="Wang J."/>
        </authorList>
    </citation>
    <scope>NUCLEOTIDE SEQUENCE [LARGE SCALE GENOMIC DNA]</scope>
    <source>
        <strain evidence="3">CHO K1 cell line</strain>
    </source>
</reference>
<evidence type="ECO:0000313" key="2">
    <source>
        <dbReference type="EMBL" id="EGW08597.1"/>
    </source>
</evidence>
<sequence>MATRRTGVVARGSGSERAKEPAGVQCSMQLQAQEQGGGLSARGPAMAGKDCGNLNTTTLWRDAALCARKLWSNLPQLMLGCPGSRVPYLIAGLGRLLTLWLDNNRICYFPDSIVELTRLEELVLQGNQIAVLPENFGHLSQVALWKIKDNPLIQPPYEVCMEGIPYFAAYQKEWSQSQPAVQPCLKLLLMGHKAARKTLL</sequence>
<dbReference type="Proteomes" id="UP000001075">
    <property type="component" value="Unassembled WGS sequence"/>
</dbReference>
<dbReference type="Gene3D" id="3.80.10.10">
    <property type="entry name" value="Ribonuclease Inhibitor"/>
    <property type="match status" value="1"/>
</dbReference>